<comment type="caution">
    <text evidence="9">The sequence shown here is derived from an EMBL/GenBank/DDBJ whole genome shotgun (WGS) entry which is preliminary data.</text>
</comment>
<dbReference type="PANTHER" id="PTHR12532:SF6">
    <property type="entry name" value="TRANSCRIPTIONAL REGULATORY PROTEIN YEBC-RELATED"/>
    <property type="match status" value="1"/>
</dbReference>
<dbReference type="GO" id="GO:0006355">
    <property type="term" value="P:regulation of DNA-templated transcription"/>
    <property type="evidence" value="ECO:0007669"/>
    <property type="project" value="UniProtKB-UniRule"/>
</dbReference>
<dbReference type="GO" id="GO:0005829">
    <property type="term" value="C:cytosol"/>
    <property type="evidence" value="ECO:0007669"/>
    <property type="project" value="TreeGrafter"/>
</dbReference>
<keyword evidence="10" id="KW-1185">Reference proteome</keyword>
<evidence type="ECO:0000259" key="8">
    <source>
        <dbReference type="Pfam" id="PF20772"/>
    </source>
</evidence>
<dbReference type="InterPro" id="IPR002876">
    <property type="entry name" value="Transcrip_reg_TACO1-like"/>
</dbReference>
<evidence type="ECO:0000313" key="9">
    <source>
        <dbReference type="EMBL" id="NDV62118.1"/>
    </source>
</evidence>
<organism evidence="9 10">
    <name type="scientific">Oceanipulchritudo coccoides</name>
    <dbReference type="NCBI Taxonomy" id="2706888"/>
    <lineage>
        <taxon>Bacteria</taxon>
        <taxon>Pseudomonadati</taxon>
        <taxon>Verrucomicrobiota</taxon>
        <taxon>Opitutia</taxon>
        <taxon>Puniceicoccales</taxon>
        <taxon>Oceanipulchritudinaceae</taxon>
        <taxon>Oceanipulchritudo</taxon>
    </lineage>
</organism>
<keyword evidence="5 6" id="KW-0804">Transcription</keyword>
<dbReference type="EMBL" id="JAAGNX010000002">
    <property type="protein sequence ID" value="NDV62118.1"/>
    <property type="molecule type" value="Genomic_DNA"/>
</dbReference>
<evidence type="ECO:0000256" key="6">
    <source>
        <dbReference type="HAMAP-Rule" id="MF_00693"/>
    </source>
</evidence>
<accession>A0A6B2LZM4</accession>
<keyword evidence="2 6" id="KW-0963">Cytoplasm</keyword>
<dbReference type="Gene3D" id="1.10.10.200">
    <property type="match status" value="1"/>
</dbReference>
<comment type="similarity">
    <text evidence="1 6">Belongs to the TACO1 family.</text>
</comment>
<dbReference type="NCBIfam" id="TIGR01033">
    <property type="entry name" value="YebC/PmpR family DNA-binding transcriptional regulator"/>
    <property type="match status" value="1"/>
</dbReference>
<sequence>MSGHSKWATTKRHKAAIDAKRGKIFSAISKDLTLAARNGGGDPEFNPRLRTFINKAKAANMPADNIDRAIKKGTGELPGVEYFELLYEGYGPGGIGIIVQVTTDNKNRAASEVRSTFSKQGGNLAQPGSVQHFFTRQGQFLIDSAKATEDQLMEIGLENGAEDIINNDDHFEMRCAMTEFDDLSSALEKAGVEPDSAELAYIPGNVTPLEDKETVQKLLRLTSALEDLDDVQNVYDNSEFDASLIDDEEA</sequence>
<keyword evidence="3 6" id="KW-0805">Transcription regulation</keyword>
<dbReference type="InterPro" id="IPR026564">
    <property type="entry name" value="Transcrip_reg_TACO1-like_dom3"/>
</dbReference>
<dbReference type="Proteomes" id="UP000478417">
    <property type="component" value="Unassembled WGS sequence"/>
</dbReference>
<dbReference type="NCBIfam" id="NF009044">
    <property type="entry name" value="PRK12378.1"/>
    <property type="match status" value="1"/>
</dbReference>
<name>A0A6B2LZM4_9BACT</name>
<protein>
    <recommendedName>
        <fullName evidence="6">Probable transcriptional regulatory protein G0Q06_06635</fullName>
    </recommendedName>
</protein>
<dbReference type="InterPro" id="IPR048300">
    <property type="entry name" value="TACO1_YebC-like_2nd/3rd_dom"/>
</dbReference>
<dbReference type="Pfam" id="PF01709">
    <property type="entry name" value="Transcrip_reg"/>
    <property type="match status" value="1"/>
</dbReference>
<dbReference type="NCBIfam" id="NF001030">
    <property type="entry name" value="PRK00110.1"/>
    <property type="match status" value="1"/>
</dbReference>
<gene>
    <name evidence="9" type="ORF">G0Q06_06635</name>
</gene>
<feature type="domain" description="TACO1/YebC-like second and third" evidence="7">
    <location>
        <begin position="82"/>
        <end position="237"/>
    </location>
</feature>
<dbReference type="HAMAP" id="MF_00693">
    <property type="entry name" value="Transcrip_reg_TACO1"/>
    <property type="match status" value="1"/>
</dbReference>
<evidence type="ECO:0000256" key="4">
    <source>
        <dbReference type="ARBA" id="ARBA00023125"/>
    </source>
</evidence>
<dbReference type="RefSeq" id="WP_163963742.1">
    <property type="nucleotide sequence ID" value="NZ_JAAGNX010000002.1"/>
</dbReference>
<evidence type="ECO:0000256" key="2">
    <source>
        <dbReference type="ARBA" id="ARBA00022490"/>
    </source>
</evidence>
<evidence type="ECO:0000256" key="5">
    <source>
        <dbReference type="ARBA" id="ARBA00023163"/>
    </source>
</evidence>
<evidence type="ECO:0000313" key="10">
    <source>
        <dbReference type="Proteomes" id="UP000478417"/>
    </source>
</evidence>
<reference evidence="9 10" key="1">
    <citation type="submission" date="2020-02" db="EMBL/GenBank/DDBJ databases">
        <title>Albibacoteraceae fam. nov., the first described family within the subdivision 4 Verrucomicrobia.</title>
        <authorList>
            <person name="Xi F."/>
        </authorList>
    </citation>
    <scope>NUCLEOTIDE SEQUENCE [LARGE SCALE GENOMIC DNA]</scope>
    <source>
        <strain evidence="9 10">CK1056</strain>
    </source>
</reference>
<dbReference type="Pfam" id="PF20772">
    <property type="entry name" value="TACO1_YebC_N"/>
    <property type="match status" value="1"/>
</dbReference>
<proteinExistence type="inferred from homology"/>
<comment type="subcellular location">
    <subcellularLocation>
        <location evidence="6">Cytoplasm</location>
    </subcellularLocation>
</comment>
<dbReference type="AlphaFoldDB" id="A0A6B2LZM4"/>
<dbReference type="FunFam" id="1.10.10.200:FF:000002">
    <property type="entry name" value="Probable transcriptional regulatory protein CLM62_37755"/>
    <property type="match status" value="1"/>
</dbReference>
<dbReference type="InterPro" id="IPR029072">
    <property type="entry name" value="YebC-like"/>
</dbReference>
<keyword evidence="4 6" id="KW-0238">DNA-binding</keyword>
<dbReference type="PANTHER" id="PTHR12532">
    <property type="entry name" value="TRANSLATIONAL ACTIVATOR OF CYTOCHROME C OXIDASE 1"/>
    <property type="match status" value="1"/>
</dbReference>
<dbReference type="SUPFAM" id="SSF75625">
    <property type="entry name" value="YebC-like"/>
    <property type="match status" value="1"/>
</dbReference>
<evidence type="ECO:0000256" key="1">
    <source>
        <dbReference type="ARBA" id="ARBA00008724"/>
    </source>
</evidence>
<dbReference type="Gene3D" id="3.30.70.980">
    <property type="match status" value="2"/>
</dbReference>
<dbReference type="GO" id="GO:0003677">
    <property type="term" value="F:DNA binding"/>
    <property type="evidence" value="ECO:0007669"/>
    <property type="project" value="UniProtKB-UniRule"/>
</dbReference>
<dbReference type="InterPro" id="IPR017856">
    <property type="entry name" value="Integrase-like_N"/>
</dbReference>
<evidence type="ECO:0000256" key="3">
    <source>
        <dbReference type="ARBA" id="ARBA00023015"/>
    </source>
</evidence>
<feature type="domain" description="TACO1/YebC-like N-terminal" evidence="8">
    <location>
        <begin position="5"/>
        <end position="76"/>
    </location>
</feature>
<dbReference type="InterPro" id="IPR049083">
    <property type="entry name" value="TACO1_YebC_N"/>
</dbReference>
<evidence type="ECO:0000259" key="7">
    <source>
        <dbReference type="Pfam" id="PF01709"/>
    </source>
</evidence>